<reference evidence="6" key="1">
    <citation type="submission" date="2016-10" db="EMBL/GenBank/DDBJ databases">
        <authorList>
            <person name="Varghese N."/>
            <person name="Submissions S."/>
        </authorList>
    </citation>
    <scope>NUCLEOTIDE SEQUENCE [LARGE SCALE GENOMIC DNA]</scope>
    <source>
        <strain evidence="6">DSM 44993</strain>
    </source>
</reference>
<dbReference type="Pfam" id="PF00326">
    <property type="entry name" value="Peptidase_S9"/>
    <property type="match status" value="1"/>
</dbReference>
<feature type="region of interest" description="Disordered" evidence="3">
    <location>
        <begin position="147"/>
        <end position="172"/>
    </location>
</feature>
<dbReference type="PANTHER" id="PTHR42776:SF27">
    <property type="entry name" value="DIPEPTIDYL PEPTIDASE FAMILY MEMBER 6"/>
    <property type="match status" value="1"/>
</dbReference>
<dbReference type="PANTHER" id="PTHR42776">
    <property type="entry name" value="SERINE PEPTIDASE S9 FAMILY MEMBER"/>
    <property type="match status" value="1"/>
</dbReference>
<keyword evidence="2" id="KW-0720">Serine protease</keyword>
<dbReference type="InterPro" id="IPR001375">
    <property type="entry name" value="Peptidase_S9_cat"/>
</dbReference>
<dbReference type="Pfam" id="PF07676">
    <property type="entry name" value="PD40"/>
    <property type="match status" value="1"/>
</dbReference>
<keyword evidence="5" id="KW-0645">Protease</keyword>
<gene>
    <name evidence="5" type="ORF">SAMN04489732_11129</name>
</gene>
<accession>A0A1H8Y482</accession>
<evidence type="ECO:0000256" key="3">
    <source>
        <dbReference type="SAM" id="MobiDB-lite"/>
    </source>
</evidence>
<evidence type="ECO:0000313" key="6">
    <source>
        <dbReference type="Proteomes" id="UP000198582"/>
    </source>
</evidence>
<dbReference type="AlphaFoldDB" id="A0A1H8Y482"/>
<protein>
    <submittedName>
        <fullName evidence="5">Dipeptidyl aminopeptidase/acylaminoacyl peptidase</fullName>
    </submittedName>
</protein>
<dbReference type="GO" id="GO:0004177">
    <property type="term" value="F:aminopeptidase activity"/>
    <property type="evidence" value="ECO:0007669"/>
    <property type="project" value="UniProtKB-KW"/>
</dbReference>
<feature type="domain" description="Peptidase S9 prolyl oligopeptidase catalytic" evidence="4">
    <location>
        <begin position="449"/>
        <end position="649"/>
    </location>
</feature>
<dbReference type="RefSeq" id="WP_218156852.1">
    <property type="nucleotide sequence ID" value="NZ_FOEF01000011.1"/>
</dbReference>
<dbReference type="GO" id="GO:0006508">
    <property type="term" value="P:proteolysis"/>
    <property type="evidence" value="ECO:0007669"/>
    <property type="project" value="InterPro"/>
</dbReference>
<keyword evidence="6" id="KW-1185">Reference proteome</keyword>
<dbReference type="STRING" id="394193.SAMN04489732_11129"/>
<keyword evidence="1" id="KW-0378">Hydrolase</keyword>
<dbReference type="InterPro" id="IPR011659">
    <property type="entry name" value="WD40"/>
</dbReference>
<dbReference type="InterPro" id="IPR011042">
    <property type="entry name" value="6-blade_b-propeller_TolB-like"/>
</dbReference>
<dbReference type="Proteomes" id="UP000198582">
    <property type="component" value="Unassembled WGS sequence"/>
</dbReference>
<dbReference type="SUPFAM" id="SSF53474">
    <property type="entry name" value="alpha/beta-Hydrolases"/>
    <property type="match status" value="1"/>
</dbReference>
<dbReference type="EMBL" id="FOEF01000011">
    <property type="protein sequence ID" value="SEP47064.1"/>
    <property type="molecule type" value="Genomic_DNA"/>
</dbReference>
<dbReference type="SUPFAM" id="SSF82171">
    <property type="entry name" value="DPP6 N-terminal domain-like"/>
    <property type="match status" value="1"/>
</dbReference>
<organism evidence="5 6">
    <name type="scientific">Amycolatopsis saalfeldensis</name>
    <dbReference type="NCBI Taxonomy" id="394193"/>
    <lineage>
        <taxon>Bacteria</taxon>
        <taxon>Bacillati</taxon>
        <taxon>Actinomycetota</taxon>
        <taxon>Actinomycetes</taxon>
        <taxon>Pseudonocardiales</taxon>
        <taxon>Pseudonocardiaceae</taxon>
        <taxon>Amycolatopsis</taxon>
    </lineage>
</organism>
<name>A0A1H8Y482_9PSEU</name>
<sequence>MEETAAYQKVTAHLRALHEPAFGRPHALREPHVTRDGERVVVTGAVLDELTGLPRTVLYTAVDGELRAVSAGRGSARGARFSPDGSRLAFLSDRREAGVFQLHLLADGGLGEARPAPEVPGTVEYAHWSPDGAAILLGVAGLGAELSGGQGSGTNTRQKPEKPSWFPEVENGTDDGAWRSLWVYTPATDALARLSPAGLNCWEAGWCGPEQVVAISSDEPGEDAWYTASLRLIGFDGGVRELLGSPVQLGLPAGSPDGAQVAVVEAVCSDRWLVAGDLLLIDPATGAVQRLDTAGTDVTQVEWLDADRLGYLGQRRLDSVAGIVEADGKAREVFTTERSCSGGGFCAHGAFTSDGRVLTVQDSYELPPQLVLDGESREVLASVANPGTDYLTSVAGTAGAVTWTAPDGLEIDGILCRPAGDGPFPLVVNIHGGPIWSFQNSWSMRYAWVPLLVAQGYAVLSPNPRGSSGRGQEFAGLVVGDMGGADTHDYLSGIDALVERGVVDGARVGLIGGSYGGFMSSWLVTQDSRFAAAVPISPVTDWYSQSFTSNISAWGNRFLDADPEATGSRAHTRSPVLHASKARTPCLNVAGALDRCTPPGQAREFHRALLAHGVPSALVIYPEEGHGVRAFPAQIDFLTRVLQWFDRYLLAG</sequence>
<dbReference type="GO" id="GO:0004252">
    <property type="term" value="F:serine-type endopeptidase activity"/>
    <property type="evidence" value="ECO:0007669"/>
    <property type="project" value="TreeGrafter"/>
</dbReference>
<proteinExistence type="predicted"/>
<evidence type="ECO:0000256" key="2">
    <source>
        <dbReference type="ARBA" id="ARBA00022825"/>
    </source>
</evidence>
<evidence type="ECO:0000259" key="4">
    <source>
        <dbReference type="Pfam" id="PF00326"/>
    </source>
</evidence>
<dbReference type="Gene3D" id="2.120.10.30">
    <property type="entry name" value="TolB, C-terminal domain"/>
    <property type="match status" value="2"/>
</dbReference>
<keyword evidence="5" id="KW-0031">Aminopeptidase</keyword>
<dbReference type="Gene3D" id="3.40.50.1820">
    <property type="entry name" value="alpha/beta hydrolase"/>
    <property type="match status" value="1"/>
</dbReference>
<evidence type="ECO:0000313" key="5">
    <source>
        <dbReference type="EMBL" id="SEP47064.1"/>
    </source>
</evidence>
<dbReference type="InterPro" id="IPR029058">
    <property type="entry name" value="AB_hydrolase_fold"/>
</dbReference>
<evidence type="ECO:0000256" key="1">
    <source>
        <dbReference type="ARBA" id="ARBA00022801"/>
    </source>
</evidence>